<dbReference type="EC" id="2.1.1.198" evidence="6"/>
<dbReference type="PANTHER" id="PTHR46111">
    <property type="entry name" value="RIBOSOMAL RNA SMALL SUBUNIT METHYLTRANSFERASE I"/>
    <property type="match status" value="1"/>
</dbReference>
<comment type="catalytic activity">
    <reaction evidence="6">
        <text>cytidine(1402) in 16S rRNA + S-adenosyl-L-methionine = 2'-O-methylcytidine(1402) in 16S rRNA + S-adenosyl-L-homocysteine + H(+)</text>
        <dbReference type="Rhea" id="RHEA:42924"/>
        <dbReference type="Rhea" id="RHEA-COMP:10285"/>
        <dbReference type="Rhea" id="RHEA-COMP:10286"/>
        <dbReference type="ChEBI" id="CHEBI:15378"/>
        <dbReference type="ChEBI" id="CHEBI:57856"/>
        <dbReference type="ChEBI" id="CHEBI:59789"/>
        <dbReference type="ChEBI" id="CHEBI:74495"/>
        <dbReference type="ChEBI" id="CHEBI:82748"/>
        <dbReference type="EC" id="2.1.1.198"/>
    </reaction>
</comment>
<dbReference type="Gene3D" id="3.40.1010.10">
    <property type="entry name" value="Cobalt-precorrin-4 Transmethylase, Domain 1"/>
    <property type="match status" value="1"/>
</dbReference>
<dbReference type="PANTHER" id="PTHR46111:SF1">
    <property type="entry name" value="RIBOSOMAL RNA SMALL SUBUNIT METHYLTRANSFERASE I"/>
    <property type="match status" value="1"/>
</dbReference>
<dbReference type="AlphaFoldDB" id="A0A1G5SIA3"/>
<name>A0A1G5SIA3_9PROT</name>
<dbReference type="Pfam" id="PF23016">
    <property type="entry name" value="RsmI_C"/>
    <property type="match status" value="1"/>
</dbReference>
<evidence type="ECO:0000256" key="4">
    <source>
        <dbReference type="ARBA" id="ARBA00022679"/>
    </source>
</evidence>
<dbReference type="InterPro" id="IPR053910">
    <property type="entry name" value="RsmI_HTH"/>
</dbReference>
<evidence type="ECO:0000259" key="7">
    <source>
        <dbReference type="Pfam" id="PF00590"/>
    </source>
</evidence>
<evidence type="ECO:0000256" key="6">
    <source>
        <dbReference type="HAMAP-Rule" id="MF_01877"/>
    </source>
</evidence>
<dbReference type="OrthoDB" id="9809084at2"/>
<keyword evidence="10" id="KW-1185">Reference proteome</keyword>
<dbReference type="HAMAP" id="MF_01877">
    <property type="entry name" value="16SrRNA_methyltr_I"/>
    <property type="match status" value="1"/>
</dbReference>
<dbReference type="RefSeq" id="WP_090287232.1">
    <property type="nucleotide sequence ID" value="NZ_FMWO01000059.1"/>
</dbReference>
<dbReference type="EMBL" id="FMWO01000059">
    <property type="protein sequence ID" value="SCZ86281.1"/>
    <property type="molecule type" value="Genomic_DNA"/>
</dbReference>
<comment type="similarity">
    <text evidence="6">Belongs to the methyltransferase superfamily. RsmI family.</text>
</comment>
<proteinExistence type="inferred from homology"/>
<evidence type="ECO:0000313" key="10">
    <source>
        <dbReference type="Proteomes" id="UP000198729"/>
    </source>
</evidence>
<evidence type="ECO:0000313" key="9">
    <source>
        <dbReference type="EMBL" id="SCZ86281.1"/>
    </source>
</evidence>
<comment type="subcellular location">
    <subcellularLocation>
        <location evidence="6">Cytoplasm</location>
    </subcellularLocation>
</comment>
<evidence type="ECO:0000256" key="3">
    <source>
        <dbReference type="ARBA" id="ARBA00022603"/>
    </source>
</evidence>
<evidence type="ECO:0000256" key="2">
    <source>
        <dbReference type="ARBA" id="ARBA00022552"/>
    </source>
</evidence>
<dbReference type="InterPro" id="IPR014776">
    <property type="entry name" value="4pyrrole_Mease_sub2"/>
</dbReference>
<keyword evidence="3 6" id="KW-0489">Methyltransferase</keyword>
<dbReference type="PIRSF" id="PIRSF005917">
    <property type="entry name" value="MTase_YraL"/>
    <property type="match status" value="1"/>
</dbReference>
<dbReference type="STRING" id="51642.NSMM_500081"/>
<reference evidence="9 10" key="1">
    <citation type="submission" date="2016-10" db="EMBL/GenBank/DDBJ databases">
        <authorList>
            <person name="de Groot N.N."/>
        </authorList>
    </citation>
    <scope>NUCLEOTIDE SEQUENCE [LARGE SCALE GENOMIC DNA]</scope>
    <source>
        <strain evidence="9">1</strain>
    </source>
</reference>
<sequence length="293" mass="31919">MVKLPIVQKEIKGILYVVATPIGNLSDITLRALSILSGVEVIAAEHVQTAHKLLSRHGITTRVIPVHQHNENSAVGKIISFLNNNQSVALITDAGTPAISDPGAKLVRGVREQGFNVVPIPGANAAISALSASGLLAPHFFFYGFLPVKSAERQRRLAALKSLYACILVFYEAPHRILETVADMARTFGTERDVTFARELTKVFETIHTCALGDAITWLQADANRLRGEFVLLLAAIEPPLQTEFLNPQAEQILAILQKDLSLKHAVQLTAEITGENRKKLYAIALEKQKAAL</sequence>
<accession>A0A1G5SIA3</accession>
<dbReference type="NCBIfam" id="TIGR00096">
    <property type="entry name" value="16S rRNA (cytidine(1402)-2'-O)-methyltransferase"/>
    <property type="match status" value="1"/>
</dbReference>
<dbReference type="Proteomes" id="UP000198729">
    <property type="component" value="Unassembled WGS sequence"/>
</dbReference>
<organism evidence="9 10">
    <name type="scientific">Nitrosomonas mobilis</name>
    <dbReference type="NCBI Taxonomy" id="51642"/>
    <lineage>
        <taxon>Bacteria</taxon>
        <taxon>Pseudomonadati</taxon>
        <taxon>Pseudomonadota</taxon>
        <taxon>Betaproteobacteria</taxon>
        <taxon>Nitrosomonadales</taxon>
        <taxon>Nitrosomonadaceae</taxon>
        <taxon>Nitrosomonas</taxon>
    </lineage>
</organism>
<gene>
    <name evidence="9" type="primary">yraL</name>
    <name evidence="6" type="synonym">rsmI</name>
    <name evidence="9" type="ORF">NSMM_500081</name>
</gene>
<dbReference type="GO" id="GO:0005737">
    <property type="term" value="C:cytoplasm"/>
    <property type="evidence" value="ECO:0007669"/>
    <property type="project" value="UniProtKB-SubCell"/>
</dbReference>
<evidence type="ECO:0000256" key="1">
    <source>
        <dbReference type="ARBA" id="ARBA00022490"/>
    </source>
</evidence>
<comment type="function">
    <text evidence="6">Catalyzes the 2'-O-methylation of the ribose of cytidine 1402 (C1402) in 16S rRNA.</text>
</comment>
<feature type="domain" description="RsmI HTH" evidence="8">
    <location>
        <begin position="247"/>
        <end position="288"/>
    </location>
</feature>
<dbReference type="InterPro" id="IPR008189">
    <property type="entry name" value="rRNA_ssu_MeTfrase_I"/>
</dbReference>
<dbReference type="Pfam" id="PF00590">
    <property type="entry name" value="TP_methylase"/>
    <property type="match status" value="1"/>
</dbReference>
<evidence type="ECO:0000259" key="8">
    <source>
        <dbReference type="Pfam" id="PF23016"/>
    </source>
</evidence>
<keyword evidence="4 6" id="KW-0808">Transferase</keyword>
<evidence type="ECO:0000256" key="5">
    <source>
        <dbReference type="ARBA" id="ARBA00022691"/>
    </source>
</evidence>
<keyword evidence="2 6" id="KW-0698">rRNA processing</keyword>
<protein>
    <recommendedName>
        <fullName evidence="6">Ribosomal RNA small subunit methyltransferase I</fullName>
        <ecNumber evidence="6">2.1.1.198</ecNumber>
    </recommendedName>
    <alternativeName>
        <fullName evidence="6">16S rRNA 2'-O-ribose C1402 methyltransferase</fullName>
    </alternativeName>
    <alternativeName>
        <fullName evidence="6">rRNA (cytidine-2'-O-)-methyltransferase RsmI</fullName>
    </alternativeName>
</protein>
<dbReference type="SUPFAM" id="SSF53790">
    <property type="entry name" value="Tetrapyrrole methylase"/>
    <property type="match status" value="1"/>
</dbReference>
<keyword evidence="1 6" id="KW-0963">Cytoplasm</keyword>
<dbReference type="FunFam" id="3.30.950.10:FF:000002">
    <property type="entry name" value="Ribosomal RNA small subunit methyltransferase I"/>
    <property type="match status" value="1"/>
</dbReference>
<dbReference type="CDD" id="cd11648">
    <property type="entry name" value="RsmI"/>
    <property type="match status" value="1"/>
</dbReference>
<dbReference type="Gene3D" id="3.30.950.10">
    <property type="entry name" value="Methyltransferase, Cobalt-precorrin-4 Transmethylase, Domain 2"/>
    <property type="match status" value="1"/>
</dbReference>
<dbReference type="FunFam" id="3.40.1010.10:FF:000007">
    <property type="entry name" value="Ribosomal RNA small subunit methyltransferase I"/>
    <property type="match status" value="1"/>
</dbReference>
<dbReference type="GO" id="GO:0070677">
    <property type="term" value="F:rRNA (cytosine-2'-O-)-methyltransferase activity"/>
    <property type="evidence" value="ECO:0007669"/>
    <property type="project" value="UniProtKB-UniRule"/>
</dbReference>
<dbReference type="InterPro" id="IPR035996">
    <property type="entry name" value="4pyrrol_Methylase_sf"/>
</dbReference>
<keyword evidence="5 6" id="KW-0949">S-adenosyl-L-methionine</keyword>
<dbReference type="InterPro" id="IPR000878">
    <property type="entry name" value="4pyrrol_Mease"/>
</dbReference>
<dbReference type="InterPro" id="IPR014777">
    <property type="entry name" value="4pyrrole_Mease_sub1"/>
</dbReference>
<feature type="domain" description="Tetrapyrrole methylase" evidence="7">
    <location>
        <begin position="15"/>
        <end position="214"/>
    </location>
</feature>